<feature type="region of interest" description="Disordered" evidence="1">
    <location>
        <begin position="145"/>
        <end position="165"/>
    </location>
</feature>
<evidence type="ECO:0000313" key="3">
    <source>
        <dbReference type="EMBL" id="GAA1729152.1"/>
    </source>
</evidence>
<dbReference type="Proteomes" id="UP001501138">
    <property type="component" value="Unassembled WGS sequence"/>
</dbReference>
<protein>
    <submittedName>
        <fullName evidence="3">Uncharacterized protein</fullName>
    </submittedName>
</protein>
<reference evidence="3 4" key="1">
    <citation type="journal article" date="2019" name="Int. J. Syst. Evol. Microbiol.">
        <title>The Global Catalogue of Microorganisms (GCM) 10K type strain sequencing project: providing services to taxonomists for standard genome sequencing and annotation.</title>
        <authorList>
            <consortium name="The Broad Institute Genomics Platform"/>
            <consortium name="The Broad Institute Genome Sequencing Center for Infectious Disease"/>
            <person name="Wu L."/>
            <person name="Ma J."/>
        </authorList>
    </citation>
    <scope>NUCLEOTIDE SEQUENCE [LARGE SCALE GENOMIC DNA]</scope>
    <source>
        <strain evidence="3 4">JCM 15589</strain>
    </source>
</reference>
<feature type="transmembrane region" description="Helical" evidence="2">
    <location>
        <begin position="112"/>
        <end position="132"/>
    </location>
</feature>
<sequence>MSFLLIIVPAWIASIAVGGLWLAVGVFWSVDKWQATHDGIQGRFIPQVEDCGPKECHWRGDFVSDDGTDDVEDVQFSSAGEPQPQETGAAIEPVVIAPGGSDVYNAHDRSWGLTWVMVATAPLLTAGLIAGAHQTRADWLRKKQASEAHPEPVAALTASWNKSEG</sequence>
<name>A0ABN2JJ98_9MICO</name>
<keyword evidence="2" id="KW-0812">Transmembrane</keyword>
<comment type="caution">
    <text evidence="3">The sequence shown here is derived from an EMBL/GenBank/DDBJ whole genome shotgun (WGS) entry which is preliminary data.</text>
</comment>
<accession>A0ABN2JJ98</accession>
<keyword evidence="4" id="KW-1185">Reference proteome</keyword>
<evidence type="ECO:0000313" key="4">
    <source>
        <dbReference type="Proteomes" id="UP001501138"/>
    </source>
</evidence>
<keyword evidence="2" id="KW-1133">Transmembrane helix</keyword>
<gene>
    <name evidence="3" type="ORF">GCM10009809_25860</name>
</gene>
<organism evidence="3 4">
    <name type="scientific">Isoptericola hypogeus</name>
    <dbReference type="NCBI Taxonomy" id="300179"/>
    <lineage>
        <taxon>Bacteria</taxon>
        <taxon>Bacillati</taxon>
        <taxon>Actinomycetota</taxon>
        <taxon>Actinomycetes</taxon>
        <taxon>Micrococcales</taxon>
        <taxon>Promicromonosporaceae</taxon>
        <taxon>Isoptericola</taxon>
    </lineage>
</organism>
<evidence type="ECO:0000256" key="2">
    <source>
        <dbReference type="SAM" id="Phobius"/>
    </source>
</evidence>
<dbReference type="EMBL" id="BAAAPM010000005">
    <property type="protein sequence ID" value="GAA1729152.1"/>
    <property type="molecule type" value="Genomic_DNA"/>
</dbReference>
<keyword evidence="2" id="KW-0472">Membrane</keyword>
<feature type="transmembrane region" description="Helical" evidence="2">
    <location>
        <begin position="7"/>
        <end position="28"/>
    </location>
</feature>
<evidence type="ECO:0000256" key="1">
    <source>
        <dbReference type="SAM" id="MobiDB-lite"/>
    </source>
</evidence>
<proteinExistence type="predicted"/>